<reference evidence="4 5" key="1">
    <citation type="journal article" date="2017" name="Nature">
        <title>Atmospheric trace gases support primary production in Antarctic desert surface soil.</title>
        <authorList>
            <person name="Ji M."/>
            <person name="Greening C."/>
            <person name="Vanwonterghem I."/>
            <person name="Carere C.R."/>
            <person name="Bay S.K."/>
            <person name="Steen J.A."/>
            <person name="Montgomery K."/>
            <person name="Lines T."/>
            <person name="Beardall J."/>
            <person name="van Dorst J."/>
            <person name="Snape I."/>
            <person name="Stott M.B."/>
            <person name="Hugenholtz P."/>
            <person name="Ferrari B.C."/>
        </authorList>
    </citation>
    <scope>NUCLEOTIDE SEQUENCE [LARGE SCALE GENOMIC DNA]</scope>
    <source>
        <strain evidence="4">RRmetagenome_bin12</strain>
    </source>
</reference>
<dbReference type="EMBL" id="QHBU01000093">
    <property type="protein sequence ID" value="PZR81820.1"/>
    <property type="molecule type" value="Genomic_DNA"/>
</dbReference>
<dbReference type="PANTHER" id="PTHR39335:SF1">
    <property type="entry name" value="BLL4220 PROTEIN"/>
    <property type="match status" value="1"/>
</dbReference>
<dbReference type="GO" id="GO:0043448">
    <property type="term" value="P:alkane catabolic process"/>
    <property type="evidence" value="ECO:0007669"/>
    <property type="project" value="TreeGrafter"/>
</dbReference>
<dbReference type="PANTHER" id="PTHR39335">
    <property type="entry name" value="BLL4220 PROTEIN"/>
    <property type="match status" value="1"/>
</dbReference>
<feature type="compositionally biased region" description="Low complexity" evidence="1">
    <location>
        <begin position="156"/>
        <end position="180"/>
    </location>
</feature>
<organism evidence="4 5">
    <name type="scientific">Candidatus Aeolococcus gillhamiae</name>
    <dbReference type="NCBI Taxonomy" id="3127015"/>
    <lineage>
        <taxon>Bacteria</taxon>
        <taxon>Bacillati</taxon>
        <taxon>Candidatus Dormiibacterota</taxon>
        <taxon>Candidatus Dormibacteria</taxon>
        <taxon>Candidatus Aeolococcales</taxon>
        <taxon>Candidatus Aeolococcaceae</taxon>
        <taxon>Candidatus Aeolococcus</taxon>
    </lineage>
</organism>
<evidence type="ECO:0000256" key="2">
    <source>
        <dbReference type="SAM" id="SignalP"/>
    </source>
</evidence>
<dbReference type="RefSeq" id="WP_337313502.1">
    <property type="nucleotide sequence ID" value="NZ_JAEKNS010000142.1"/>
</dbReference>
<evidence type="ECO:0000256" key="1">
    <source>
        <dbReference type="SAM" id="MobiDB-lite"/>
    </source>
</evidence>
<dbReference type="AlphaFoldDB" id="A0A2W5Z8Y9"/>
<evidence type="ECO:0000313" key="3">
    <source>
        <dbReference type="EMBL" id="MBJ7595938.1"/>
    </source>
</evidence>
<evidence type="ECO:0008006" key="7">
    <source>
        <dbReference type="Google" id="ProtNLM"/>
    </source>
</evidence>
<feature type="chain" id="PRO_5015989993" description="Lipoprotein" evidence="2">
    <location>
        <begin position="27"/>
        <end position="180"/>
    </location>
</feature>
<dbReference type="Proteomes" id="UP000248724">
    <property type="component" value="Unassembled WGS sequence"/>
</dbReference>
<accession>A0A934N6I8</accession>
<evidence type="ECO:0000313" key="6">
    <source>
        <dbReference type="Proteomes" id="UP000606991"/>
    </source>
</evidence>
<protein>
    <recommendedName>
        <fullName evidence="7">Lipoprotein</fullName>
    </recommendedName>
</protein>
<feature type="region of interest" description="Disordered" evidence="1">
    <location>
        <begin position="139"/>
        <end position="180"/>
    </location>
</feature>
<accession>A0A2W5Z8Y9</accession>
<dbReference type="InterPro" id="IPR005297">
    <property type="entry name" value="Lipoprotein_repeat"/>
</dbReference>
<reference evidence="3 6" key="3">
    <citation type="submission" date="2020-10" db="EMBL/GenBank/DDBJ databases">
        <title>Ca. Dormibacterota MAGs.</title>
        <authorList>
            <person name="Montgomery K."/>
        </authorList>
    </citation>
    <scope>NUCLEOTIDE SEQUENCE [LARGE SCALE GENOMIC DNA]</scope>
    <source>
        <strain evidence="3">SC8812_S17_18</strain>
    </source>
</reference>
<dbReference type="EMBL" id="JAEKNS010000142">
    <property type="protein sequence ID" value="MBJ7595938.1"/>
    <property type="molecule type" value="Genomic_DNA"/>
</dbReference>
<name>A0A2W5Z8Y9_9BACT</name>
<proteinExistence type="predicted"/>
<evidence type="ECO:0000313" key="5">
    <source>
        <dbReference type="Proteomes" id="UP000248724"/>
    </source>
</evidence>
<gene>
    <name evidence="4" type="ORF">DLM65_05145</name>
    <name evidence="3" type="ORF">JF886_13990</name>
</gene>
<dbReference type="Pfam" id="PF03640">
    <property type="entry name" value="Lipoprotein_15"/>
    <property type="match status" value="2"/>
</dbReference>
<keyword evidence="2" id="KW-0732">Signal</keyword>
<dbReference type="Proteomes" id="UP000606991">
    <property type="component" value="Unassembled WGS sequence"/>
</dbReference>
<sequence length="180" mass="17334">MHTTIAQRLFGGAALLTIAGCGGAAADTGAATANGGGATATPTASTTVAVATVTGHGSVLVGGSSGMTLYVFDQDTPGSNTSACTGGCISTWPPLTVPAGTTPTGASGITGQLATFTRSDGKGVQVTYNGHPLHFYSGDTKPGDANGNYPHWSSVPATSGGAAAPTPTPAGGAPTPTYSY</sequence>
<reference evidence="4" key="2">
    <citation type="submission" date="2018-05" db="EMBL/GenBank/DDBJ databases">
        <authorList>
            <person name="Ferrari B."/>
        </authorList>
    </citation>
    <scope>NUCLEOTIDE SEQUENCE</scope>
    <source>
        <strain evidence="4">RRmetagenome_bin12</strain>
    </source>
</reference>
<evidence type="ECO:0000313" key="4">
    <source>
        <dbReference type="EMBL" id="PZR81820.1"/>
    </source>
</evidence>
<feature type="signal peptide" evidence="2">
    <location>
        <begin position="1"/>
        <end position="26"/>
    </location>
</feature>
<comment type="caution">
    <text evidence="4">The sequence shown here is derived from an EMBL/GenBank/DDBJ whole genome shotgun (WGS) entry which is preliminary data.</text>
</comment>